<evidence type="ECO:0000313" key="7">
    <source>
        <dbReference type="Proteomes" id="UP000515146"/>
    </source>
</evidence>
<evidence type="ECO:0000256" key="4">
    <source>
        <dbReference type="PROSITE-ProRule" id="PRU00091"/>
    </source>
</evidence>
<evidence type="ECO:0000256" key="1">
    <source>
        <dbReference type="ARBA" id="ARBA00022723"/>
    </source>
</evidence>
<feature type="region of interest" description="Disordered" evidence="5">
    <location>
        <begin position="949"/>
        <end position="969"/>
    </location>
</feature>
<feature type="compositionally biased region" description="Polar residues" evidence="5">
    <location>
        <begin position="953"/>
        <end position="968"/>
    </location>
</feature>
<dbReference type="Proteomes" id="UP000515146">
    <property type="component" value="Unplaced"/>
</dbReference>
<dbReference type="InterPro" id="IPR051118">
    <property type="entry name" value="LST-2"/>
</dbReference>
<dbReference type="FunCoup" id="A0A6P6Y1D5">
    <property type="interactions" value="132"/>
</dbReference>
<dbReference type="AlphaFoldDB" id="A0A6P6Y1D5"/>
<dbReference type="OrthoDB" id="20035at2759"/>
<evidence type="ECO:0000313" key="8">
    <source>
        <dbReference type="RefSeq" id="XP_027198911.1"/>
    </source>
</evidence>
<feature type="compositionally biased region" description="Low complexity" evidence="5">
    <location>
        <begin position="993"/>
        <end position="1016"/>
    </location>
</feature>
<protein>
    <submittedName>
        <fullName evidence="8">Lateral signaling target protein 2 homolog</fullName>
    </submittedName>
</protein>
<dbReference type="KEGG" id="dpte:113793130"/>
<evidence type="ECO:0000256" key="3">
    <source>
        <dbReference type="ARBA" id="ARBA00022833"/>
    </source>
</evidence>
<evidence type="ECO:0000256" key="5">
    <source>
        <dbReference type="SAM" id="MobiDB-lite"/>
    </source>
</evidence>
<dbReference type="RefSeq" id="XP_027198911.1">
    <property type="nucleotide sequence ID" value="XM_027343110.1"/>
</dbReference>
<dbReference type="GO" id="GO:0031901">
    <property type="term" value="C:early endosome membrane"/>
    <property type="evidence" value="ECO:0007669"/>
    <property type="project" value="TreeGrafter"/>
</dbReference>
<feature type="compositionally biased region" description="Low complexity" evidence="5">
    <location>
        <begin position="588"/>
        <end position="607"/>
    </location>
</feature>
<dbReference type="InterPro" id="IPR013083">
    <property type="entry name" value="Znf_RING/FYVE/PHD"/>
</dbReference>
<keyword evidence="1" id="KW-0479">Metal-binding</keyword>
<dbReference type="Pfam" id="PF01363">
    <property type="entry name" value="FYVE"/>
    <property type="match status" value="1"/>
</dbReference>
<dbReference type="PANTHER" id="PTHR46465:SF2">
    <property type="entry name" value="LATERAL SIGNALING TARGET PROTEIN 2 HOMOLOG"/>
    <property type="match status" value="1"/>
</dbReference>
<feature type="compositionally biased region" description="Polar residues" evidence="5">
    <location>
        <begin position="873"/>
        <end position="882"/>
    </location>
</feature>
<keyword evidence="2 4" id="KW-0863">Zinc-finger</keyword>
<dbReference type="InterPro" id="IPR000306">
    <property type="entry name" value="Znf_FYVE"/>
</dbReference>
<name>A0A6P6Y1D5_DERPT</name>
<evidence type="ECO:0000256" key="2">
    <source>
        <dbReference type="ARBA" id="ARBA00022771"/>
    </source>
</evidence>
<dbReference type="OMA" id="NLSEMFR"/>
<organism evidence="7 8">
    <name type="scientific">Dermatophagoides pteronyssinus</name>
    <name type="common">European house dust mite</name>
    <dbReference type="NCBI Taxonomy" id="6956"/>
    <lineage>
        <taxon>Eukaryota</taxon>
        <taxon>Metazoa</taxon>
        <taxon>Ecdysozoa</taxon>
        <taxon>Arthropoda</taxon>
        <taxon>Chelicerata</taxon>
        <taxon>Arachnida</taxon>
        <taxon>Acari</taxon>
        <taxon>Acariformes</taxon>
        <taxon>Sarcoptiformes</taxon>
        <taxon>Astigmata</taxon>
        <taxon>Psoroptidia</taxon>
        <taxon>Analgoidea</taxon>
        <taxon>Pyroglyphidae</taxon>
        <taxon>Dermatophagoidinae</taxon>
        <taxon>Dermatophagoides</taxon>
    </lineage>
</organism>
<proteinExistence type="predicted"/>
<sequence length="1185" mass="134696">MSSIRKWLASKVFSSVLSNDGHHHLNDSNGSHTNGDNGGFSSLFGSPFSNPSTSSSGAGAINRNGDGFAIPGSSQDHTATIFSTLDSSSSNVENQSYFSVIYHHYNSRIRKHQIQTATIQPNDKFLITLMYQFYQANEELNYTSSELDTFDGRKDTDRCSALVNSLKKTQDRVISLIFSIMDEIGCERASREYRLKFPDELLTGEGIESLNSQIWFGAECLTAGSTITNNQDKSNYLRPIAINLTTTLDQIRYELRSCCNYLPKTPRISKDLIRKLENFDNLFSSFEYDYVKAMLQIKNCEDIENLQELTILFSETLSYSLEKGLISKDEVDGCQPSVMIALPRLSIVRGLLQGFGSVVCKHDPAELTTILRPYHNLLLEFHEFLMNLSDDEVFFLERLLSTNHDNLIDYSVDNHSANISSLMMIDSGQTDQNSHQQHQDSLLAIFNKFFRHAKRMKDSCPRNPELTANHLHHSHNYHDEEDDNQLQSMKKHQSTTTSTIFRKSLLTNRYISASVDFLLTNNVRNDSANNGNDESGNNNIVHPQRYSPYKSNEALFRFNSLPNINFNLTNDMDDDNSDIRNPVHKRSSSISRDYSSSATTTSTSSSCPSVSITCSSSSISVELDFLKQIKDMLKRTQLKTLTKNRNCCPQQQQQTQHRSTSSGGVATNSNVQPLNEILANPRAKTAADRRRCHHHHLHHNDIASNNHCGDQHSAQKTSTAAMFTPTTSTFSNNSVHFDLDSFYTDDLSQLTLYTRKILHQVFVMISRIADEFQTNYASELRNILRTVFMLQDIQEEEEEKRKLQIQNNQSKMMMQPIEVQIGQLYVDNSDNNCNDHNTNGYHPMDNREIEEAIDACHEYLVMNQTNMNDLTMNERNQSTSNHSSHKKQRSRSPASSKARAFVDRIISESTTDDDDDDDNTSCDRTTNTRYNRDLCHYSDRTYSSLDDIRPKFQNHQGSTSSLSTNQHNIRIKSAIRTNGVTDHEHHQNSQTNISLNSSHSTSTSISSSNQSSHSLQPSHFTSSSATTIDETRINNGELPPFLQFTNTDSQHGMIPILGSAISMLEQSSAMMNTTATRLLIPPVWKPDDSVTSCESCSQPFTFMRRRHHCRRCGRIFCHQCSSNFVALKCFGYAKPVRVCDECFIHHQQQQQSNHDQQPSHRHHHHHHRHRHTNRHRHNATFGASS</sequence>
<dbReference type="Gene3D" id="3.30.40.10">
    <property type="entry name" value="Zinc/RING finger domain, C3HC4 (zinc finger)"/>
    <property type="match status" value="1"/>
</dbReference>
<dbReference type="InterPro" id="IPR011011">
    <property type="entry name" value="Znf_FYVE_PHD"/>
</dbReference>
<feature type="region of interest" description="Disordered" evidence="5">
    <location>
        <begin position="646"/>
        <end position="669"/>
    </location>
</feature>
<feature type="domain" description="FYVE-type" evidence="6">
    <location>
        <begin position="1087"/>
        <end position="1147"/>
    </location>
</feature>
<dbReference type="SUPFAM" id="SSF57903">
    <property type="entry name" value="FYVE/PHD zinc finger"/>
    <property type="match status" value="1"/>
</dbReference>
<feature type="region of interest" description="Disordered" evidence="5">
    <location>
        <begin position="982"/>
        <end position="1025"/>
    </location>
</feature>
<dbReference type="PANTHER" id="PTHR46465">
    <property type="entry name" value="LATERAL SIGNALING TARGET PROTEIN 2 HOMOLOG"/>
    <property type="match status" value="1"/>
</dbReference>
<dbReference type="InterPro" id="IPR017455">
    <property type="entry name" value="Znf_FYVE-rel"/>
</dbReference>
<feature type="region of interest" description="Disordered" evidence="5">
    <location>
        <begin position="1150"/>
        <end position="1185"/>
    </location>
</feature>
<gene>
    <name evidence="8" type="primary">LOC113793130</name>
</gene>
<dbReference type="SMART" id="SM00064">
    <property type="entry name" value="FYVE"/>
    <property type="match status" value="1"/>
</dbReference>
<keyword evidence="3" id="KW-0862">Zinc</keyword>
<reference evidence="8" key="1">
    <citation type="submission" date="2025-08" db="UniProtKB">
        <authorList>
            <consortium name="RefSeq"/>
        </authorList>
    </citation>
    <scope>IDENTIFICATION</scope>
    <source>
        <strain evidence="8">Airmid</strain>
    </source>
</reference>
<feature type="region of interest" description="Disordered" evidence="5">
    <location>
        <begin position="873"/>
        <end position="927"/>
    </location>
</feature>
<feature type="region of interest" description="Disordered" evidence="5">
    <location>
        <begin position="572"/>
        <end position="607"/>
    </location>
</feature>
<evidence type="ECO:0000259" key="6">
    <source>
        <dbReference type="PROSITE" id="PS50178"/>
    </source>
</evidence>
<feature type="compositionally biased region" description="Polar residues" evidence="5">
    <location>
        <begin position="657"/>
        <end position="669"/>
    </location>
</feature>
<dbReference type="InParanoid" id="A0A6P6Y1D5"/>
<dbReference type="PROSITE" id="PS50178">
    <property type="entry name" value="ZF_FYVE"/>
    <property type="match status" value="1"/>
</dbReference>
<feature type="compositionally biased region" description="Basic residues" evidence="5">
    <location>
        <begin position="1159"/>
        <end position="1178"/>
    </location>
</feature>
<keyword evidence="7" id="KW-1185">Reference proteome</keyword>
<accession>A0A6P6Y1D5</accession>
<dbReference type="GO" id="GO:0008270">
    <property type="term" value="F:zinc ion binding"/>
    <property type="evidence" value="ECO:0007669"/>
    <property type="project" value="UniProtKB-KW"/>
</dbReference>
<feature type="compositionally biased region" description="Acidic residues" evidence="5">
    <location>
        <begin position="910"/>
        <end position="920"/>
    </location>
</feature>